<dbReference type="PROSITE" id="PS50145">
    <property type="entry name" value="ZF_TRAF"/>
    <property type="match status" value="1"/>
</dbReference>
<keyword evidence="5 7" id="KW-0863">Zinc-finger</keyword>
<dbReference type="PIRSF" id="PIRSF015614">
    <property type="entry name" value="TRAF"/>
    <property type="match status" value="1"/>
</dbReference>
<dbReference type="SUPFAM" id="SSF57850">
    <property type="entry name" value="RING/U-box"/>
    <property type="match status" value="1"/>
</dbReference>
<name>A0ABN8NVD1_9CNID</name>
<dbReference type="InterPro" id="IPR008974">
    <property type="entry name" value="TRAF-like"/>
</dbReference>
<dbReference type="InterPro" id="IPR017907">
    <property type="entry name" value="Znf_RING_CS"/>
</dbReference>
<comment type="subcellular location">
    <subcellularLocation>
        <location evidence="1">Cytoplasm</location>
    </subcellularLocation>
</comment>
<dbReference type="PROSITE" id="PS50144">
    <property type="entry name" value="MATH"/>
    <property type="match status" value="1"/>
</dbReference>
<gene>
    <name evidence="12" type="ORF">PLOB_00029440</name>
</gene>
<keyword evidence="13" id="KW-1185">Reference proteome</keyword>
<keyword evidence="2" id="KW-0963">Cytoplasm</keyword>
<dbReference type="PROSITE" id="PS00518">
    <property type="entry name" value="ZF_RING_1"/>
    <property type="match status" value="1"/>
</dbReference>
<dbReference type="Proteomes" id="UP001159405">
    <property type="component" value="Unassembled WGS sequence"/>
</dbReference>
<dbReference type="PROSITE" id="PS50089">
    <property type="entry name" value="ZF_RING_2"/>
    <property type="match status" value="1"/>
</dbReference>
<evidence type="ECO:0000256" key="6">
    <source>
        <dbReference type="ARBA" id="ARBA00022833"/>
    </source>
</evidence>
<organism evidence="12 13">
    <name type="scientific">Porites lobata</name>
    <dbReference type="NCBI Taxonomy" id="104759"/>
    <lineage>
        <taxon>Eukaryota</taxon>
        <taxon>Metazoa</taxon>
        <taxon>Cnidaria</taxon>
        <taxon>Anthozoa</taxon>
        <taxon>Hexacorallia</taxon>
        <taxon>Scleractinia</taxon>
        <taxon>Fungiina</taxon>
        <taxon>Poritidae</taxon>
        <taxon>Porites</taxon>
    </lineage>
</organism>
<dbReference type="InterPro" id="IPR013083">
    <property type="entry name" value="Znf_RING/FYVE/PHD"/>
</dbReference>
<reference evidence="12 13" key="1">
    <citation type="submission" date="2022-05" db="EMBL/GenBank/DDBJ databases">
        <authorList>
            <consortium name="Genoscope - CEA"/>
            <person name="William W."/>
        </authorList>
    </citation>
    <scope>NUCLEOTIDE SEQUENCE [LARGE SCALE GENOMIC DNA]</scope>
</reference>
<evidence type="ECO:0000259" key="11">
    <source>
        <dbReference type="PROSITE" id="PS50145"/>
    </source>
</evidence>
<evidence type="ECO:0000259" key="10">
    <source>
        <dbReference type="PROSITE" id="PS50144"/>
    </source>
</evidence>
<dbReference type="Pfam" id="PF02176">
    <property type="entry name" value="zf-TRAF"/>
    <property type="match status" value="1"/>
</dbReference>
<dbReference type="SUPFAM" id="SSF49599">
    <property type="entry name" value="TRAF domain-like"/>
    <property type="match status" value="2"/>
</dbReference>
<keyword evidence="4" id="KW-0677">Repeat</keyword>
<evidence type="ECO:0000256" key="5">
    <source>
        <dbReference type="ARBA" id="ARBA00022771"/>
    </source>
</evidence>
<evidence type="ECO:0000313" key="12">
    <source>
        <dbReference type="EMBL" id="CAH3122555.1"/>
    </source>
</evidence>
<dbReference type="InterPro" id="IPR012227">
    <property type="entry name" value="TNF_rcpt-assoc_TRAF_met"/>
</dbReference>
<comment type="caution">
    <text evidence="12">The sequence shown here is derived from an EMBL/GenBank/DDBJ whole genome shotgun (WGS) entry which is preliminary data.</text>
</comment>
<dbReference type="Pfam" id="PF00097">
    <property type="entry name" value="zf-C3HC4"/>
    <property type="match status" value="1"/>
</dbReference>
<accession>A0ABN8NVD1</accession>
<keyword evidence="6 7" id="KW-0862">Zinc</keyword>
<evidence type="ECO:0000313" key="13">
    <source>
        <dbReference type="Proteomes" id="UP001159405"/>
    </source>
</evidence>
<evidence type="ECO:0000256" key="3">
    <source>
        <dbReference type="ARBA" id="ARBA00022723"/>
    </source>
</evidence>
<feature type="domain" description="TRAF-type" evidence="11">
    <location>
        <begin position="114"/>
        <end position="171"/>
    </location>
</feature>
<dbReference type="Gene3D" id="2.60.210.10">
    <property type="entry name" value="Apoptosis, Tumor Necrosis Factor Receptor Associated Protein 2, Chain A"/>
    <property type="match status" value="1"/>
</dbReference>
<dbReference type="SMART" id="SM00184">
    <property type="entry name" value="RING"/>
    <property type="match status" value="1"/>
</dbReference>
<sequence>MSEAQAIVLPSGYEDEFVNAVEEDLLCSICHLALKEAVQTGKCGHRFCMQCLDEHFRRLKLKGKPLNCPVDRNILIRDKDIFPDKATDRKILSFIIKCPLEGCQWTGELRSKTSHQAKCRKVLLSCSQRCGAVIARQEISTHIEKECPLSMISCPYDHMGCPAKVHRKEVESHLQTALRLHLDLACARLRDTQGRLNDTQVQLNDTKAQLGNLQKEFKETTRELEKKIHAVLEKKAQYSEGNCHNHYGSFTWRIDDFNKLLESAKSNEITHIESSPFYSCGYKCKLQMNPNGFSNGKGTHLSLYLVMMRGENDATLEWPFRKTVIITLIDQQDTDNSKQNIVESFHVPHPERDPRLLEQLKRPVSVQNSSRFGYNKFVSHKALQERRYIADDAILIQVAFT</sequence>
<dbReference type="PANTHER" id="PTHR10131:SF94">
    <property type="entry name" value="TNF RECEPTOR-ASSOCIATED FACTOR 4"/>
    <property type="match status" value="1"/>
</dbReference>
<dbReference type="InterPro" id="IPR018957">
    <property type="entry name" value="Znf_C3HC4_RING-type"/>
</dbReference>
<evidence type="ECO:0000256" key="2">
    <source>
        <dbReference type="ARBA" id="ARBA00022490"/>
    </source>
</evidence>
<dbReference type="InterPro" id="IPR002083">
    <property type="entry name" value="MATH/TRAF_dom"/>
</dbReference>
<feature type="zinc finger region" description="TRAF-type" evidence="7">
    <location>
        <begin position="114"/>
        <end position="171"/>
    </location>
</feature>
<evidence type="ECO:0000256" key="4">
    <source>
        <dbReference type="ARBA" id="ARBA00022737"/>
    </source>
</evidence>
<dbReference type="InterPro" id="IPR001841">
    <property type="entry name" value="Znf_RING"/>
</dbReference>
<feature type="domain" description="RING-type" evidence="9">
    <location>
        <begin position="27"/>
        <end position="72"/>
    </location>
</feature>
<evidence type="ECO:0008006" key="14">
    <source>
        <dbReference type="Google" id="ProtNLM"/>
    </source>
</evidence>
<dbReference type="PANTHER" id="PTHR10131">
    <property type="entry name" value="TNF RECEPTOR ASSOCIATED FACTOR"/>
    <property type="match status" value="1"/>
</dbReference>
<evidence type="ECO:0000256" key="7">
    <source>
        <dbReference type="PROSITE-ProRule" id="PRU00207"/>
    </source>
</evidence>
<keyword evidence="3 7" id="KW-0479">Metal-binding</keyword>
<dbReference type="Pfam" id="PF22486">
    <property type="entry name" value="MATH_2"/>
    <property type="match status" value="1"/>
</dbReference>
<evidence type="ECO:0000259" key="9">
    <source>
        <dbReference type="PROSITE" id="PS50089"/>
    </source>
</evidence>
<evidence type="ECO:0000256" key="1">
    <source>
        <dbReference type="ARBA" id="ARBA00004496"/>
    </source>
</evidence>
<evidence type="ECO:0000256" key="8">
    <source>
        <dbReference type="SAM" id="Coils"/>
    </source>
</evidence>
<dbReference type="SMART" id="SM00061">
    <property type="entry name" value="MATH"/>
    <property type="match status" value="1"/>
</dbReference>
<feature type="domain" description="MATH" evidence="10">
    <location>
        <begin position="247"/>
        <end position="400"/>
    </location>
</feature>
<feature type="coiled-coil region" evidence="8">
    <location>
        <begin position="189"/>
        <end position="230"/>
    </location>
</feature>
<protein>
    <recommendedName>
        <fullName evidence="14">TNF receptor-associated factor</fullName>
    </recommendedName>
</protein>
<dbReference type="Gene3D" id="3.30.40.10">
    <property type="entry name" value="Zinc/RING finger domain, C3HC4 (zinc finger)"/>
    <property type="match status" value="2"/>
</dbReference>
<dbReference type="InterPro" id="IPR001293">
    <property type="entry name" value="Znf_TRAF"/>
</dbReference>
<proteinExistence type="predicted"/>
<keyword evidence="8" id="KW-0175">Coiled coil</keyword>
<dbReference type="EMBL" id="CALNXK010000037">
    <property type="protein sequence ID" value="CAH3122555.1"/>
    <property type="molecule type" value="Genomic_DNA"/>
</dbReference>